<evidence type="ECO:0008006" key="3">
    <source>
        <dbReference type="Google" id="ProtNLM"/>
    </source>
</evidence>
<comment type="caution">
    <text evidence="1">The sequence shown here is derived from an EMBL/GenBank/DDBJ whole genome shotgun (WGS) entry which is preliminary data.</text>
</comment>
<evidence type="ECO:0000313" key="2">
    <source>
        <dbReference type="Proteomes" id="UP000283458"/>
    </source>
</evidence>
<sequence length="201" mass="21173">MTTNPRFFPRWPHSRATVAAVALTATLGLSGCAERVVAGDPTPAYTLLEVAYAASDRDLRVVLHGLPFGGDAASFAKAVLPSMQDRIMGVNTTLTTTPNDTARPDYRVVLIFNATGNLPSWSVCQEGAVPTLPPGVLPPDGTLVVQGAFCRGGGAFTTATGWLDHPTGLEDPNFRQLVSDMTVSLFPTRRADQTCAGGPDC</sequence>
<name>A0A418W0G5_9PROT</name>
<reference evidence="1 2" key="1">
    <citation type="submission" date="2018-09" db="EMBL/GenBank/DDBJ databases">
        <authorList>
            <person name="Zhu H."/>
        </authorList>
    </citation>
    <scope>NUCLEOTIDE SEQUENCE [LARGE SCALE GENOMIC DNA]</scope>
    <source>
        <strain evidence="1 2">K2W22B-5</strain>
    </source>
</reference>
<gene>
    <name evidence="1" type="ORF">D3877_02270</name>
</gene>
<organism evidence="1 2">
    <name type="scientific">Azospirillum cavernae</name>
    <dbReference type="NCBI Taxonomy" id="2320860"/>
    <lineage>
        <taxon>Bacteria</taxon>
        <taxon>Pseudomonadati</taxon>
        <taxon>Pseudomonadota</taxon>
        <taxon>Alphaproteobacteria</taxon>
        <taxon>Rhodospirillales</taxon>
        <taxon>Azospirillaceae</taxon>
        <taxon>Azospirillum</taxon>
    </lineage>
</organism>
<dbReference type="AlphaFoldDB" id="A0A418W0G5"/>
<protein>
    <recommendedName>
        <fullName evidence="3">Lipoprotein</fullName>
    </recommendedName>
</protein>
<keyword evidence="2" id="KW-1185">Reference proteome</keyword>
<dbReference type="OrthoDB" id="7375502at2"/>
<dbReference type="EMBL" id="QYUL01000001">
    <property type="protein sequence ID" value="RJF83507.1"/>
    <property type="molecule type" value="Genomic_DNA"/>
</dbReference>
<dbReference type="RefSeq" id="WP_119829147.1">
    <property type="nucleotide sequence ID" value="NZ_QYUL01000001.1"/>
</dbReference>
<dbReference type="PROSITE" id="PS51257">
    <property type="entry name" value="PROKAR_LIPOPROTEIN"/>
    <property type="match status" value="1"/>
</dbReference>
<accession>A0A418W0G5</accession>
<proteinExistence type="predicted"/>
<dbReference type="Proteomes" id="UP000283458">
    <property type="component" value="Unassembled WGS sequence"/>
</dbReference>
<evidence type="ECO:0000313" key="1">
    <source>
        <dbReference type="EMBL" id="RJF83507.1"/>
    </source>
</evidence>